<dbReference type="InterPro" id="IPR000073">
    <property type="entry name" value="AB_hydrolase_1"/>
</dbReference>
<keyword evidence="3" id="KW-1185">Reference proteome</keyword>
<organism evidence="2 3">
    <name type="scientific">Amycolatopsis samaneae</name>
    <dbReference type="NCBI Taxonomy" id="664691"/>
    <lineage>
        <taxon>Bacteria</taxon>
        <taxon>Bacillati</taxon>
        <taxon>Actinomycetota</taxon>
        <taxon>Actinomycetes</taxon>
        <taxon>Pseudonocardiales</taxon>
        <taxon>Pseudonocardiaceae</taxon>
        <taxon>Amycolatopsis</taxon>
    </lineage>
</organism>
<evidence type="ECO:0000259" key="1">
    <source>
        <dbReference type="Pfam" id="PF00561"/>
    </source>
</evidence>
<dbReference type="RefSeq" id="WP_345396543.1">
    <property type="nucleotide sequence ID" value="NZ_BAABHG010000008.1"/>
</dbReference>
<dbReference type="Pfam" id="PF00561">
    <property type="entry name" value="Abhydrolase_1"/>
    <property type="match status" value="1"/>
</dbReference>
<feature type="domain" description="AB hydrolase-1" evidence="1">
    <location>
        <begin position="26"/>
        <end position="125"/>
    </location>
</feature>
<gene>
    <name evidence="2" type="ORF">ACFSYJ_12375</name>
</gene>
<proteinExistence type="predicted"/>
<dbReference type="EMBL" id="JBHUKU010000006">
    <property type="protein sequence ID" value="MFD2459398.1"/>
    <property type="molecule type" value="Genomic_DNA"/>
</dbReference>
<accession>A0ABW5GEK5</accession>
<name>A0ABW5GEK5_9PSEU</name>
<evidence type="ECO:0000313" key="2">
    <source>
        <dbReference type="EMBL" id="MFD2459398.1"/>
    </source>
</evidence>
<dbReference type="GO" id="GO:0016787">
    <property type="term" value="F:hydrolase activity"/>
    <property type="evidence" value="ECO:0007669"/>
    <property type="project" value="UniProtKB-KW"/>
</dbReference>
<dbReference type="PANTHER" id="PTHR43194:SF2">
    <property type="entry name" value="PEROXISOMAL MEMBRANE PROTEIN LPX1"/>
    <property type="match status" value="1"/>
</dbReference>
<dbReference type="Gene3D" id="3.40.50.1820">
    <property type="entry name" value="alpha/beta hydrolase"/>
    <property type="match status" value="1"/>
</dbReference>
<sequence length="266" mass="27707">MPTFATFDGLQLHYTVWDGDGRHRRPVVLQHGFAADTNANWIGPGVVPALREAGFTVIALDARGHGRSEKPHEPERYTEDTMALDVSALLDELGLDEVSLVGYSMGAIIALAATASDQRVRCLATGGVGSGIVDFGGVDTRVVNPEEIVSAMLADDPSGVPAAAAPFRALVDLVRGDRLALAAVARGAKNVPMDLTAIGVPTLVLAGESDPLAAEPERLAAAIAGARLVRVPGDHLTAVMNPAFSTALVDFLSAHPADHPAHSHRA</sequence>
<dbReference type="InterPro" id="IPR029058">
    <property type="entry name" value="AB_hydrolase_fold"/>
</dbReference>
<dbReference type="PANTHER" id="PTHR43194">
    <property type="entry name" value="HYDROLASE ALPHA/BETA FOLD FAMILY"/>
    <property type="match status" value="1"/>
</dbReference>
<protein>
    <submittedName>
        <fullName evidence="2">Alpha/beta fold hydrolase</fullName>
    </submittedName>
</protein>
<dbReference type="InterPro" id="IPR050228">
    <property type="entry name" value="Carboxylesterase_BioH"/>
</dbReference>
<dbReference type="SUPFAM" id="SSF53474">
    <property type="entry name" value="alpha/beta-Hydrolases"/>
    <property type="match status" value="1"/>
</dbReference>
<comment type="caution">
    <text evidence="2">The sequence shown here is derived from an EMBL/GenBank/DDBJ whole genome shotgun (WGS) entry which is preliminary data.</text>
</comment>
<keyword evidence="2" id="KW-0378">Hydrolase</keyword>
<reference evidence="3" key="1">
    <citation type="journal article" date="2019" name="Int. J. Syst. Evol. Microbiol.">
        <title>The Global Catalogue of Microorganisms (GCM) 10K type strain sequencing project: providing services to taxonomists for standard genome sequencing and annotation.</title>
        <authorList>
            <consortium name="The Broad Institute Genomics Platform"/>
            <consortium name="The Broad Institute Genome Sequencing Center for Infectious Disease"/>
            <person name="Wu L."/>
            <person name="Ma J."/>
        </authorList>
    </citation>
    <scope>NUCLEOTIDE SEQUENCE [LARGE SCALE GENOMIC DNA]</scope>
    <source>
        <strain evidence="3">CGMCC 4.7643</strain>
    </source>
</reference>
<dbReference type="Proteomes" id="UP001597419">
    <property type="component" value="Unassembled WGS sequence"/>
</dbReference>
<evidence type="ECO:0000313" key="3">
    <source>
        <dbReference type="Proteomes" id="UP001597419"/>
    </source>
</evidence>